<evidence type="ECO:0000256" key="11">
    <source>
        <dbReference type="ARBA" id="ARBA00023180"/>
    </source>
</evidence>
<reference evidence="20" key="1">
    <citation type="submission" date="2025-08" db="UniProtKB">
        <authorList>
            <consortium name="RefSeq"/>
        </authorList>
    </citation>
    <scope>IDENTIFICATION</scope>
</reference>
<dbReference type="GO" id="GO:0005886">
    <property type="term" value="C:plasma membrane"/>
    <property type="evidence" value="ECO:0000318"/>
    <property type="project" value="GO_Central"/>
</dbReference>
<dbReference type="SMR" id="A0A1U7YT83"/>
<accession>A0A1U7YT83</accession>
<dbReference type="InterPro" id="IPR044440">
    <property type="entry name" value="GABAb_receptor_plant_PBP1"/>
</dbReference>
<dbReference type="CDD" id="cd13686">
    <property type="entry name" value="GluR_Plant"/>
    <property type="match status" value="1"/>
</dbReference>
<dbReference type="Gene3D" id="1.10.287.70">
    <property type="match status" value="1"/>
</dbReference>
<dbReference type="GO" id="GO:0004930">
    <property type="term" value="F:G protein-coupled receptor activity"/>
    <property type="evidence" value="ECO:0007669"/>
    <property type="project" value="InterPro"/>
</dbReference>
<dbReference type="PANTHER" id="PTHR34836">
    <property type="entry name" value="OS06G0188250 PROTEIN"/>
    <property type="match status" value="1"/>
</dbReference>
<evidence type="ECO:0000256" key="6">
    <source>
        <dbReference type="ARBA" id="ARBA00022729"/>
    </source>
</evidence>
<organism evidence="19 20">
    <name type="scientific">Nelumbo nucifera</name>
    <name type="common">Sacred lotus</name>
    <dbReference type="NCBI Taxonomy" id="4432"/>
    <lineage>
        <taxon>Eukaryota</taxon>
        <taxon>Viridiplantae</taxon>
        <taxon>Streptophyta</taxon>
        <taxon>Embryophyta</taxon>
        <taxon>Tracheophyta</taxon>
        <taxon>Spermatophyta</taxon>
        <taxon>Magnoliopsida</taxon>
        <taxon>Proteales</taxon>
        <taxon>Nelumbonaceae</taxon>
        <taxon>Nelumbo</taxon>
    </lineage>
</organism>
<keyword evidence="9 15" id="KW-0472">Membrane</keyword>
<dbReference type="OMA" id="MEIACRV"/>
<dbReference type="FunFam" id="1.10.287.70:FF:000037">
    <property type="entry name" value="Glutamate receptor"/>
    <property type="match status" value="1"/>
</dbReference>
<evidence type="ECO:0000256" key="1">
    <source>
        <dbReference type="ARBA" id="ARBA00004141"/>
    </source>
</evidence>
<dbReference type="Pfam" id="PF01094">
    <property type="entry name" value="ANF_receptor"/>
    <property type="match status" value="1"/>
</dbReference>
<dbReference type="InterPro" id="IPR000337">
    <property type="entry name" value="GPCR_3"/>
</dbReference>
<dbReference type="Proteomes" id="UP000189703">
    <property type="component" value="Unplaced"/>
</dbReference>
<evidence type="ECO:0000313" key="20">
    <source>
        <dbReference type="RefSeq" id="XP_010242322.1"/>
    </source>
</evidence>
<dbReference type="InterPro" id="IPR015683">
    <property type="entry name" value="Ionotropic_Glu_rcpt"/>
</dbReference>
<dbReference type="AlphaFoldDB" id="A0A1U7YT83"/>
<feature type="transmembrane region" description="Helical" evidence="17">
    <location>
        <begin position="597"/>
        <end position="615"/>
    </location>
</feature>
<proteinExistence type="inferred from homology"/>
<evidence type="ECO:0000256" key="15">
    <source>
        <dbReference type="PIRNR" id="PIRNR037090"/>
    </source>
</evidence>
<keyword evidence="10 15" id="KW-0675">Receptor</keyword>
<feature type="chain" id="PRO_5043534223" description="Glutamate receptor" evidence="18">
    <location>
        <begin position="24"/>
        <end position="922"/>
    </location>
</feature>
<keyword evidence="8 15" id="KW-0406">Ion transport</keyword>
<protein>
    <recommendedName>
        <fullName evidence="15">Glutamate receptor</fullName>
    </recommendedName>
</protein>
<comment type="function">
    <text evidence="15">Glutamate-gated receptor that probably acts as non-selective cation channel.</text>
</comment>
<evidence type="ECO:0000256" key="14">
    <source>
        <dbReference type="ARBA" id="ARBA00049638"/>
    </source>
</evidence>
<dbReference type="FunFam" id="3.40.50.2300:FF:000169">
    <property type="entry name" value="Glutamate receptor"/>
    <property type="match status" value="1"/>
</dbReference>
<evidence type="ECO:0000256" key="9">
    <source>
        <dbReference type="ARBA" id="ARBA00023136"/>
    </source>
</evidence>
<evidence type="ECO:0000256" key="17">
    <source>
        <dbReference type="SAM" id="Phobius"/>
    </source>
</evidence>
<dbReference type="InterPro" id="IPR028082">
    <property type="entry name" value="Peripla_BP_I"/>
</dbReference>
<keyword evidence="19" id="KW-1185">Reference proteome</keyword>
<dbReference type="FunCoup" id="A0A1U7YT83">
    <property type="interactions" value="180"/>
</dbReference>
<keyword evidence="12 15" id="KW-1071">Ligand-gated ion channel</keyword>
<feature type="region of interest" description="Disordered" evidence="16">
    <location>
        <begin position="887"/>
        <end position="922"/>
    </location>
</feature>
<dbReference type="Gene3D" id="3.40.190.10">
    <property type="entry name" value="Periplasmic binding protein-like II"/>
    <property type="match status" value="1"/>
</dbReference>
<dbReference type="RefSeq" id="XP_010242322.1">
    <property type="nucleotide sequence ID" value="XM_010244020.1"/>
</dbReference>
<gene>
    <name evidence="20" type="primary">LOC104586708</name>
</gene>
<dbReference type="FunFam" id="3.40.190.10:FF:000103">
    <property type="entry name" value="Glutamate receptor"/>
    <property type="match status" value="1"/>
</dbReference>
<dbReference type="SMART" id="SM00079">
    <property type="entry name" value="PBPe"/>
    <property type="match status" value="1"/>
</dbReference>
<dbReference type="GO" id="GO:0038023">
    <property type="term" value="F:signaling receptor activity"/>
    <property type="evidence" value="ECO:0000318"/>
    <property type="project" value="GO_Central"/>
</dbReference>
<evidence type="ECO:0000256" key="3">
    <source>
        <dbReference type="ARBA" id="ARBA00011095"/>
    </source>
</evidence>
<feature type="transmembrane region" description="Helical" evidence="17">
    <location>
        <begin position="841"/>
        <end position="862"/>
    </location>
</feature>
<dbReference type="SUPFAM" id="SSF53850">
    <property type="entry name" value="Periplasmic binding protein-like II"/>
    <property type="match status" value="1"/>
</dbReference>
<dbReference type="Gene3D" id="3.40.50.2300">
    <property type="match status" value="3"/>
</dbReference>
<evidence type="ECO:0000256" key="4">
    <source>
        <dbReference type="ARBA" id="ARBA00022448"/>
    </source>
</evidence>
<keyword evidence="13 15" id="KW-0407">Ion channel</keyword>
<dbReference type="GO" id="GO:0015276">
    <property type="term" value="F:ligand-gated monoatomic ion channel activity"/>
    <property type="evidence" value="ECO:0000318"/>
    <property type="project" value="GO_Central"/>
</dbReference>
<dbReference type="InterPro" id="IPR019594">
    <property type="entry name" value="Glu/Gly-bd"/>
</dbReference>
<dbReference type="PIRSF" id="PIRSF037090">
    <property type="entry name" value="Iontro_Glu-like_rcpt_pln"/>
    <property type="match status" value="1"/>
</dbReference>
<dbReference type="OrthoDB" id="5984008at2759"/>
<dbReference type="SUPFAM" id="SSF53822">
    <property type="entry name" value="Periplasmic binding protein-like I"/>
    <property type="match status" value="1"/>
</dbReference>
<dbReference type="GeneID" id="104586708"/>
<name>A0A1U7YT83_NELNU</name>
<comment type="subcellular location">
    <subcellularLocation>
        <location evidence="1">Membrane</location>
        <topology evidence="1">Multi-pass membrane protein</topology>
    </subcellularLocation>
</comment>
<keyword evidence="11" id="KW-0325">Glycoprotein</keyword>
<evidence type="ECO:0000256" key="12">
    <source>
        <dbReference type="ARBA" id="ARBA00023286"/>
    </source>
</evidence>
<dbReference type="InterPro" id="IPR001828">
    <property type="entry name" value="ANF_lig-bd_rcpt"/>
</dbReference>
<dbReference type="FunFam" id="3.40.50.2300:FF:000310">
    <property type="entry name" value="Glutamate receptor"/>
    <property type="match status" value="1"/>
</dbReference>
<keyword evidence="5 17" id="KW-0812">Transmembrane</keyword>
<dbReference type="InterPro" id="IPR017103">
    <property type="entry name" value="Iontropic_Glu_rcpt_pln"/>
</dbReference>
<comment type="similarity">
    <text evidence="2 15">Belongs to the glutamate-gated ion channel (TC 1.A.10.1) family.</text>
</comment>
<feature type="signal peptide" evidence="18">
    <location>
        <begin position="1"/>
        <end position="23"/>
    </location>
</feature>
<dbReference type="PANTHER" id="PTHR34836:SF1">
    <property type="entry name" value="OS09G0428600 PROTEIN"/>
    <property type="match status" value="1"/>
</dbReference>
<evidence type="ECO:0000256" key="8">
    <source>
        <dbReference type="ARBA" id="ARBA00023065"/>
    </source>
</evidence>
<dbReference type="PRINTS" id="PR00248">
    <property type="entry name" value="GPCRMGR"/>
</dbReference>
<dbReference type="eggNOG" id="KOG1052">
    <property type="taxonomic scope" value="Eukaryota"/>
</dbReference>
<dbReference type="Pfam" id="PF10613">
    <property type="entry name" value="Lig_chan-Glu_bd"/>
    <property type="match status" value="1"/>
</dbReference>
<evidence type="ECO:0000256" key="18">
    <source>
        <dbReference type="SAM" id="SignalP"/>
    </source>
</evidence>
<keyword evidence="6 18" id="KW-0732">Signal</keyword>
<sequence>MEKENTIFLHLLLLFILPLKLCAEEFVVPNNTMETIDVGVILDLDTWTGKVGLSCIEMAISDFYATHHNHKTRLKLHVRDSKNDIVEAASEAIELLKTVRVQAILGPQTSAQADFVADIGNKTHVPVISFSATSPFLSSTQTPYFVRTAPSDSSQVQPILAIIRHFGWREVVPIYEDTDYGRGIVPFLTDALQDINVKVPYQSVISPLASDDQILRELHNLMTKQTRVYVVHMSLSLASRVFLKAREVGMMSKGYSWITTSGLTNFLFSLDSSVIDSMQGVLGVKPYVPRSRDLKNFRKRWRRKFHKENPEIHLDRVQLDAFGLWAYDSFGALAMAVEQVSLHSEGFKKFDTRKNSSGLTAIGVSQVGHKLIKELERTRFKGLNGEFHLIDGEKPSPGFEIVNVVEKGERRIGFWTPRNGLSKELNPNDQKKNFSTCKKNILGDITWPGEGKEVPKGWEIPTSGKKMRVGVPIKDGFLEFVKVKQNLSSNTPPNVTGFCISVFEAVMKQLPYSIDYEYVPFELACGPGSLSYNDLVYKVHLKEIDAVVGDLTILGNRSLYVDFTLPYTESVVSMVVPIKGDERKNAWIFLKPLKMDLWLTIGALLIFTGFVVWVLEHRINADFRGPPQRQVGMIFWFSFSTLVFAHKEKILSNLSRFVMIIWVFVVLVLTSSYTASLTSMLTVEQLQPTITDIKDIIKNGEYVGFQEGSFVAGLMESLNVNKSKLRAYGSIEEYHEALSKGSRCGGVSAIVDEMPYIKLFLAKYCNKYTLAGRTYKIAGFGFAFPKGSPLVADMSQAILNITEGAKMSEIEHESFGQQVDCLEQRESTVSSDSLTMESFRGLFLIAGVSSSFALFIFFFIFLHEQRDIIKSEGSVRQKVASMIKQFDQKKDISAHKSHKKKSPDEGHARDVRNGEVTSNMSN</sequence>
<comment type="function">
    <text evidence="14">Glutamate-gated receptor that probably acts as a non-selective cation channel. May be involved in light-signal transduction and calcium homeostasis via the regulation of calcium influx into cells.</text>
</comment>
<dbReference type="CDD" id="cd19990">
    <property type="entry name" value="PBP1_GABAb_receptor_plant"/>
    <property type="match status" value="1"/>
</dbReference>
<dbReference type="FunFam" id="3.40.190.10:FF:000195">
    <property type="entry name" value="Glutamate receptor 2.7"/>
    <property type="match status" value="1"/>
</dbReference>
<evidence type="ECO:0000256" key="16">
    <source>
        <dbReference type="SAM" id="MobiDB-lite"/>
    </source>
</evidence>
<evidence type="ECO:0000256" key="5">
    <source>
        <dbReference type="ARBA" id="ARBA00022692"/>
    </source>
</evidence>
<evidence type="ECO:0000256" key="7">
    <source>
        <dbReference type="ARBA" id="ARBA00022989"/>
    </source>
</evidence>
<dbReference type="KEGG" id="nnu:104586708"/>
<evidence type="ECO:0000256" key="10">
    <source>
        <dbReference type="ARBA" id="ARBA00023170"/>
    </source>
</evidence>
<feature type="transmembrane region" description="Helical" evidence="17">
    <location>
        <begin position="657"/>
        <end position="675"/>
    </location>
</feature>
<keyword evidence="4 15" id="KW-0813">Transport</keyword>
<keyword evidence="7 17" id="KW-1133">Transmembrane helix</keyword>
<feature type="compositionally biased region" description="Basic and acidic residues" evidence="16">
    <location>
        <begin position="902"/>
        <end position="913"/>
    </location>
</feature>
<evidence type="ECO:0000256" key="2">
    <source>
        <dbReference type="ARBA" id="ARBA00008685"/>
    </source>
</evidence>
<evidence type="ECO:0000313" key="19">
    <source>
        <dbReference type="Proteomes" id="UP000189703"/>
    </source>
</evidence>
<dbReference type="Pfam" id="PF00060">
    <property type="entry name" value="Lig_chan"/>
    <property type="match status" value="1"/>
</dbReference>
<dbReference type="InterPro" id="IPR001320">
    <property type="entry name" value="Iontro_rcpt_C"/>
</dbReference>
<comment type="subunit">
    <text evidence="3">May form heteromers.</text>
</comment>
<evidence type="ECO:0000256" key="13">
    <source>
        <dbReference type="ARBA" id="ARBA00023303"/>
    </source>
</evidence>